<feature type="transmembrane region" description="Helical" evidence="7">
    <location>
        <begin position="334"/>
        <end position="355"/>
    </location>
</feature>
<evidence type="ECO:0000313" key="9">
    <source>
        <dbReference type="EMBL" id="MCI4676945.1"/>
    </source>
</evidence>
<feature type="transmembrane region" description="Helical" evidence="7">
    <location>
        <begin position="138"/>
        <end position="155"/>
    </location>
</feature>
<comment type="similarity">
    <text evidence="2">Belongs to the EccD/Snm4 family.</text>
</comment>
<evidence type="ECO:0000256" key="1">
    <source>
        <dbReference type="ARBA" id="ARBA00004651"/>
    </source>
</evidence>
<evidence type="ECO:0000259" key="8">
    <source>
        <dbReference type="Pfam" id="PF19053"/>
    </source>
</evidence>
<name>A0ABS9Z0C0_9MYCO</name>
<keyword evidence="4 7" id="KW-0812">Transmembrane</keyword>
<gene>
    <name evidence="9" type="primary">eccD</name>
    <name evidence="9" type="ORF">K9U37_19445</name>
</gene>
<dbReference type="InterPro" id="IPR044049">
    <property type="entry name" value="EccD_transm"/>
</dbReference>
<evidence type="ECO:0000313" key="10">
    <source>
        <dbReference type="Proteomes" id="UP001139068"/>
    </source>
</evidence>
<proteinExistence type="inferred from homology"/>
<feature type="transmembrane region" description="Helical" evidence="7">
    <location>
        <begin position="393"/>
        <end position="416"/>
    </location>
</feature>
<feature type="transmembrane region" description="Helical" evidence="7">
    <location>
        <begin position="187"/>
        <end position="204"/>
    </location>
</feature>
<reference evidence="9" key="1">
    <citation type="journal article" date="2022" name="ISME J.">
        <title>Identification of active gaseous-alkane degraders at natural gas seeps.</title>
        <authorList>
            <person name="Farhan Ul Haque M."/>
            <person name="Hernandez M."/>
            <person name="Crombie A.T."/>
            <person name="Murrell J.C."/>
        </authorList>
    </citation>
    <scope>NUCLEOTIDE SEQUENCE</scope>
    <source>
        <strain evidence="9">ANDR5</strain>
    </source>
</reference>
<dbReference type="Gene3D" id="3.10.20.90">
    <property type="entry name" value="Phosphatidylinositol 3-kinase Catalytic Subunit, Chain A, domain 1"/>
    <property type="match status" value="1"/>
</dbReference>
<feature type="transmembrane region" description="Helical" evidence="7">
    <location>
        <begin position="361"/>
        <end position="381"/>
    </location>
</feature>
<keyword evidence="5 7" id="KW-1133">Transmembrane helix</keyword>
<evidence type="ECO:0000256" key="5">
    <source>
        <dbReference type="ARBA" id="ARBA00022989"/>
    </source>
</evidence>
<comment type="caution">
    <text evidence="9">The sequence shown here is derived from an EMBL/GenBank/DDBJ whole genome shotgun (WGS) entry which is preliminary data.</text>
</comment>
<accession>A0ABS9Z0C0</accession>
<organism evidence="9 10">
    <name type="scientific">Candidatus Mycolicibacterium alkanivorans</name>
    <dbReference type="NCBI Taxonomy" id="2954114"/>
    <lineage>
        <taxon>Bacteria</taxon>
        <taxon>Bacillati</taxon>
        <taxon>Actinomycetota</taxon>
        <taxon>Actinomycetes</taxon>
        <taxon>Mycobacteriales</taxon>
        <taxon>Mycobacteriaceae</taxon>
        <taxon>Mycolicibacterium</taxon>
    </lineage>
</organism>
<comment type="subcellular location">
    <subcellularLocation>
        <location evidence="1">Cell membrane</location>
        <topology evidence="1">Multi-pass membrane protein</topology>
    </subcellularLocation>
</comment>
<dbReference type="RefSeq" id="WP_243073077.1">
    <property type="nucleotide sequence ID" value="NZ_JAIVFL010000001.1"/>
</dbReference>
<dbReference type="EMBL" id="JAIVFL010000001">
    <property type="protein sequence ID" value="MCI4676945.1"/>
    <property type="molecule type" value="Genomic_DNA"/>
</dbReference>
<evidence type="ECO:0000256" key="7">
    <source>
        <dbReference type="SAM" id="Phobius"/>
    </source>
</evidence>
<evidence type="ECO:0000256" key="4">
    <source>
        <dbReference type="ARBA" id="ARBA00022692"/>
    </source>
</evidence>
<protein>
    <submittedName>
        <fullName evidence="9">Type VII secretion integral membrane protein EccD</fullName>
    </submittedName>
</protein>
<feature type="domain" description="EccD-like transmembrane" evidence="8">
    <location>
        <begin position="112"/>
        <end position="422"/>
    </location>
</feature>
<feature type="transmembrane region" description="Helical" evidence="7">
    <location>
        <begin position="283"/>
        <end position="304"/>
    </location>
</feature>
<evidence type="ECO:0000256" key="6">
    <source>
        <dbReference type="ARBA" id="ARBA00023136"/>
    </source>
</evidence>
<feature type="transmembrane region" description="Helical" evidence="7">
    <location>
        <begin position="211"/>
        <end position="236"/>
    </location>
</feature>
<feature type="transmembrane region" description="Helical" evidence="7">
    <location>
        <begin position="106"/>
        <end position="126"/>
    </location>
</feature>
<evidence type="ECO:0000256" key="2">
    <source>
        <dbReference type="ARBA" id="ARBA00006162"/>
    </source>
</evidence>
<dbReference type="Pfam" id="PF19053">
    <property type="entry name" value="EccD"/>
    <property type="match status" value="1"/>
</dbReference>
<dbReference type="NCBIfam" id="TIGR03920">
    <property type="entry name" value="T7SS_EccD"/>
    <property type="match status" value="1"/>
</dbReference>
<dbReference type="Pfam" id="PF08817">
    <property type="entry name" value="YukD"/>
    <property type="match status" value="1"/>
</dbReference>
<keyword evidence="3" id="KW-1003">Cell membrane</keyword>
<dbReference type="Proteomes" id="UP001139068">
    <property type="component" value="Unassembled WGS sequence"/>
</dbReference>
<dbReference type="InterPro" id="IPR024962">
    <property type="entry name" value="YukD-like"/>
</dbReference>
<evidence type="ECO:0000256" key="3">
    <source>
        <dbReference type="ARBA" id="ARBA00022475"/>
    </source>
</evidence>
<keyword evidence="6 7" id="KW-0472">Membrane</keyword>
<sequence length="423" mass="42107">MVASSDTCRVTIRSAHRDTDLAVPTQLPLCEVLPSVLDVVGDDLGGRDVRLARVDGTVLEPDRSLAACAVHDGEVLILTARTHEAPPPRFDLGASVADAVTPTKPALSVVTMVGVLWSAAAVAVLLGHGLFDYRAGDLGAAGTATAAALMAAILLQTQPAMSAALGLAGAALAGLTALLAAPGLPGVLLAMSAVSATSLIVWRCTGCATEIVLPVAATTMAAAAAFLAAALGWLPATSVGPMLTTTSLAVLTISPRLAARLAGLSSSAWPDDVEDRARSAHRMLALLVAASAAAAALGASVTAVLTARPTEAACFIAAVAATLLLRARTYTDRYPAAALLLSSAVAVSALLATVVRAAPWTTPWLCGPLMAAAAAAILLGSTDLGTSPAADRVVAAVEFASGAAVVPLGCAAAGLFSTIRALL</sequence>
<feature type="transmembrane region" description="Helical" evidence="7">
    <location>
        <begin position="162"/>
        <end position="181"/>
    </location>
</feature>
<keyword evidence="10" id="KW-1185">Reference proteome</keyword>
<dbReference type="InterPro" id="IPR006707">
    <property type="entry name" value="T7SS_EccD"/>
</dbReference>